<proteinExistence type="predicted"/>
<dbReference type="Proteomes" id="UP000007437">
    <property type="component" value="Chromosome"/>
</dbReference>
<organism evidence="1 2">
    <name type="scientific">Mycetohabitans rhizoxinica (strain DSM 19002 / CIP 109453 / HKI 454)</name>
    <name type="common">Paraburkholderia rhizoxinica</name>
    <dbReference type="NCBI Taxonomy" id="882378"/>
    <lineage>
        <taxon>Bacteria</taxon>
        <taxon>Pseudomonadati</taxon>
        <taxon>Pseudomonadota</taxon>
        <taxon>Betaproteobacteria</taxon>
        <taxon>Burkholderiales</taxon>
        <taxon>Burkholderiaceae</taxon>
        <taxon>Mycetohabitans</taxon>
    </lineage>
</organism>
<evidence type="ECO:0000313" key="1">
    <source>
        <dbReference type="EMBL" id="CBW74013.1"/>
    </source>
</evidence>
<dbReference type="AlphaFoldDB" id="E5AMT2"/>
<accession>E5AMT2</accession>
<dbReference type="HOGENOM" id="CLU_2477457_0_0_4"/>
<gene>
    <name evidence="1" type="ordered locus">RBRH_03310</name>
</gene>
<evidence type="ECO:0000313" key="2">
    <source>
        <dbReference type="Proteomes" id="UP000007437"/>
    </source>
</evidence>
<dbReference type="EMBL" id="FR687359">
    <property type="protein sequence ID" value="CBW74013.1"/>
    <property type="molecule type" value="Genomic_DNA"/>
</dbReference>
<dbReference type="KEGG" id="brh:RBRH_03310"/>
<name>E5AMT2_MYCRK</name>
<protein>
    <submittedName>
        <fullName evidence="1">Hemolysin</fullName>
    </submittedName>
</protein>
<reference evidence="1 2" key="1">
    <citation type="journal article" date="2011" name="J. Bacteriol.">
        <title>Complete genome sequence of Burkholderia rhizoxinica, an endosymbiont of Rhizopus microsporus.</title>
        <authorList>
            <person name="Lackner G."/>
            <person name="Moebius N."/>
            <person name="Partida-Martinez L."/>
            <person name="Hertweck C."/>
        </authorList>
    </citation>
    <scope>NUCLEOTIDE SEQUENCE [LARGE SCALE GENOMIC DNA]</scope>
    <source>
        <strain evidence="2">DSM 19002 / CIP 109453 / HKI 454</strain>
    </source>
</reference>
<dbReference type="STRING" id="882378.RBRH_03310"/>
<sequence length="87" mass="9562">MTAEQAREELTIQTNLQVQNGAPGEWDQRAHEFLKQAHGMLPADGESGLGYMFYATPVQKAGPSMYAGTIRAAWGLTRPHQGSSMRQ</sequence>